<dbReference type="OrthoDB" id="192677at2"/>
<evidence type="ECO:0000256" key="1">
    <source>
        <dbReference type="ARBA" id="ARBA00022491"/>
    </source>
</evidence>
<dbReference type="PROSITE" id="PS50932">
    <property type="entry name" value="HTH_LACI_2"/>
    <property type="match status" value="1"/>
</dbReference>
<evidence type="ECO:0000256" key="3">
    <source>
        <dbReference type="ARBA" id="ARBA00023125"/>
    </source>
</evidence>
<dbReference type="InterPro" id="IPR010982">
    <property type="entry name" value="Lambda_DNA-bd_dom_sf"/>
</dbReference>
<feature type="region of interest" description="Disordered" evidence="5">
    <location>
        <begin position="359"/>
        <end position="379"/>
    </location>
</feature>
<evidence type="ECO:0000259" key="6">
    <source>
        <dbReference type="PROSITE" id="PS50932"/>
    </source>
</evidence>
<dbReference type="SUPFAM" id="SSF53822">
    <property type="entry name" value="Periplasmic binding protein-like I"/>
    <property type="match status" value="1"/>
</dbReference>
<dbReference type="SMART" id="SM00354">
    <property type="entry name" value="HTH_LACI"/>
    <property type="match status" value="1"/>
</dbReference>
<dbReference type="GO" id="GO:0003700">
    <property type="term" value="F:DNA-binding transcription factor activity"/>
    <property type="evidence" value="ECO:0007669"/>
    <property type="project" value="TreeGrafter"/>
</dbReference>
<evidence type="ECO:0000256" key="2">
    <source>
        <dbReference type="ARBA" id="ARBA00023015"/>
    </source>
</evidence>
<comment type="caution">
    <text evidence="7">The sequence shown here is derived from an EMBL/GenBank/DDBJ whole genome shotgun (WGS) entry which is preliminary data.</text>
</comment>
<dbReference type="Gene3D" id="1.10.260.40">
    <property type="entry name" value="lambda repressor-like DNA-binding domains"/>
    <property type="match status" value="1"/>
</dbReference>
<dbReference type="GO" id="GO:0000976">
    <property type="term" value="F:transcription cis-regulatory region binding"/>
    <property type="evidence" value="ECO:0007669"/>
    <property type="project" value="TreeGrafter"/>
</dbReference>
<dbReference type="InterPro" id="IPR000843">
    <property type="entry name" value="HTH_LacI"/>
</dbReference>
<dbReference type="AlphaFoldDB" id="A0A178IG01"/>
<reference evidence="7 8" key="1">
    <citation type="submission" date="2016-01" db="EMBL/GenBank/DDBJ databases">
        <title>High potential of lignocellulose degradation of a new Verrucomicrobia species.</title>
        <authorList>
            <person name="Wang Y."/>
            <person name="Shi Y."/>
            <person name="Qiu Z."/>
            <person name="Liu S."/>
            <person name="Yang H."/>
        </authorList>
    </citation>
    <scope>NUCLEOTIDE SEQUENCE [LARGE SCALE GENOMIC DNA]</scope>
    <source>
        <strain evidence="7 8">TSB47</strain>
    </source>
</reference>
<evidence type="ECO:0000256" key="4">
    <source>
        <dbReference type="ARBA" id="ARBA00023163"/>
    </source>
</evidence>
<sequence length="379" mass="42175">MKPKEISSATSVRDLARVLGLSHTTVAQGLRNKLSVKAETRKRIHAAAKAAGYQHNPLTGAVMAGMRRKRGTAFQGVVALVDLDGSKNRPFGPACYISEIVKGASERAAQLGFKIKTFDMTRRHSGAATQEQLASMFHEGGISGVFLLPVKNHNTINNFDWSRYACLYADFSIGENAFHSICPNHYNAMNMVLHRLHALGYRRPGLVLNQYGEERLLHRWGDAYWMFKSGYDYNNPEVPTLIVPVIDRTAFSTWFTKHNPDVVLCIDARVMDWMCECGAKIATTHGYFCLNTTQNPGIACASIDQQPWLLGARGIEQVIGQIYRNEYGISEHPSTTLIPAQWIDGPTVRASELLSRRWHGPASQAKHRHSSNIGLVQAE</sequence>
<keyword evidence="2" id="KW-0805">Transcription regulation</keyword>
<dbReference type="PANTHER" id="PTHR30146:SF148">
    <property type="entry name" value="HTH-TYPE TRANSCRIPTIONAL REPRESSOR PURR-RELATED"/>
    <property type="match status" value="1"/>
</dbReference>
<keyword evidence="3" id="KW-0238">DNA-binding</keyword>
<accession>A0A178IG01</accession>
<dbReference type="CDD" id="cd01392">
    <property type="entry name" value="HTH_LacI"/>
    <property type="match status" value="1"/>
</dbReference>
<dbReference type="STRING" id="1184151.AW736_19715"/>
<dbReference type="Gene3D" id="3.40.50.2300">
    <property type="match status" value="1"/>
</dbReference>
<dbReference type="EMBL" id="LRRQ01000148">
    <property type="protein sequence ID" value="OAM88065.1"/>
    <property type="molecule type" value="Genomic_DNA"/>
</dbReference>
<dbReference type="InterPro" id="IPR028082">
    <property type="entry name" value="Peripla_BP_I"/>
</dbReference>
<dbReference type="Proteomes" id="UP000078486">
    <property type="component" value="Unassembled WGS sequence"/>
</dbReference>
<dbReference type="Pfam" id="PF00356">
    <property type="entry name" value="LacI"/>
    <property type="match status" value="1"/>
</dbReference>
<evidence type="ECO:0000256" key="5">
    <source>
        <dbReference type="SAM" id="MobiDB-lite"/>
    </source>
</evidence>
<dbReference type="PANTHER" id="PTHR30146">
    <property type="entry name" value="LACI-RELATED TRANSCRIPTIONAL REPRESSOR"/>
    <property type="match status" value="1"/>
</dbReference>
<proteinExistence type="predicted"/>
<organism evidence="7 8">
    <name type="scientific">Termitidicoccus mucosus</name>
    <dbReference type="NCBI Taxonomy" id="1184151"/>
    <lineage>
        <taxon>Bacteria</taxon>
        <taxon>Pseudomonadati</taxon>
        <taxon>Verrucomicrobiota</taxon>
        <taxon>Opitutia</taxon>
        <taxon>Opitutales</taxon>
        <taxon>Opitutaceae</taxon>
        <taxon>Termitidicoccus</taxon>
    </lineage>
</organism>
<feature type="domain" description="HTH lacI-type" evidence="6">
    <location>
        <begin position="10"/>
        <end position="64"/>
    </location>
</feature>
<keyword evidence="8" id="KW-1185">Reference proteome</keyword>
<keyword evidence="4" id="KW-0804">Transcription</keyword>
<name>A0A178IG01_9BACT</name>
<evidence type="ECO:0000313" key="8">
    <source>
        <dbReference type="Proteomes" id="UP000078486"/>
    </source>
</evidence>
<dbReference type="RefSeq" id="WP_068772036.1">
    <property type="nucleotide sequence ID" value="NZ_CP109796.1"/>
</dbReference>
<evidence type="ECO:0000313" key="7">
    <source>
        <dbReference type="EMBL" id="OAM88065.1"/>
    </source>
</evidence>
<gene>
    <name evidence="7" type="ORF">AW736_19715</name>
</gene>
<dbReference type="SUPFAM" id="SSF47413">
    <property type="entry name" value="lambda repressor-like DNA-binding domains"/>
    <property type="match status" value="1"/>
</dbReference>
<protein>
    <recommendedName>
        <fullName evidence="6">HTH lacI-type domain-containing protein</fullName>
    </recommendedName>
</protein>
<keyword evidence="1" id="KW-0678">Repressor</keyword>